<dbReference type="PANTHER" id="PTHR42713:SF3">
    <property type="entry name" value="TRANSCRIPTIONAL REGULATORY PROTEIN HPTR"/>
    <property type="match status" value="1"/>
</dbReference>
<evidence type="ECO:0000256" key="8">
    <source>
        <dbReference type="PROSITE-ProRule" id="PRU00169"/>
    </source>
</evidence>
<evidence type="ECO:0000256" key="6">
    <source>
        <dbReference type="ARBA" id="ARBA00023125"/>
    </source>
</evidence>
<dbReference type="InterPro" id="IPR018060">
    <property type="entry name" value="HTH_AraC"/>
</dbReference>
<dbReference type="Gene3D" id="3.40.50.2300">
    <property type="match status" value="1"/>
</dbReference>
<dbReference type="PROSITE" id="PS50110">
    <property type="entry name" value="RESPONSE_REGULATORY"/>
    <property type="match status" value="1"/>
</dbReference>
<accession>A0ABS3N5D6</accession>
<evidence type="ECO:0000313" key="12">
    <source>
        <dbReference type="Proteomes" id="UP000663981"/>
    </source>
</evidence>
<evidence type="ECO:0000256" key="4">
    <source>
        <dbReference type="ARBA" id="ARBA00023012"/>
    </source>
</evidence>
<dbReference type="PRINTS" id="PR00032">
    <property type="entry name" value="HTHARAC"/>
</dbReference>
<protein>
    <submittedName>
        <fullName evidence="11">Response regulator transcription factor</fullName>
    </submittedName>
</protein>
<dbReference type="InterPro" id="IPR009057">
    <property type="entry name" value="Homeodomain-like_sf"/>
</dbReference>
<evidence type="ECO:0000256" key="2">
    <source>
        <dbReference type="ARBA" id="ARBA00022490"/>
    </source>
</evidence>
<dbReference type="InterPro" id="IPR051552">
    <property type="entry name" value="HptR"/>
</dbReference>
<evidence type="ECO:0000256" key="3">
    <source>
        <dbReference type="ARBA" id="ARBA00022553"/>
    </source>
</evidence>
<dbReference type="CDD" id="cd17536">
    <property type="entry name" value="REC_YesN-like"/>
    <property type="match status" value="1"/>
</dbReference>
<dbReference type="InterPro" id="IPR001789">
    <property type="entry name" value="Sig_transdc_resp-reg_receiver"/>
</dbReference>
<feature type="modified residue" description="4-aspartylphosphate" evidence="8">
    <location>
        <position position="54"/>
    </location>
</feature>
<dbReference type="Gene3D" id="1.10.10.60">
    <property type="entry name" value="Homeodomain-like"/>
    <property type="match status" value="2"/>
</dbReference>
<dbReference type="InterPro" id="IPR018062">
    <property type="entry name" value="HTH_AraC-typ_CS"/>
</dbReference>
<dbReference type="Pfam" id="PF00072">
    <property type="entry name" value="Response_reg"/>
    <property type="match status" value="1"/>
</dbReference>
<dbReference type="SUPFAM" id="SSF46689">
    <property type="entry name" value="Homeodomain-like"/>
    <property type="match status" value="2"/>
</dbReference>
<name>A0ABS3N5D6_9BACI</name>
<dbReference type="InterPro" id="IPR011006">
    <property type="entry name" value="CheY-like_superfamily"/>
</dbReference>
<dbReference type="InterPro" id="IPR020449">
    <property type="entry name" value="Tscrpt_reg_AraC-type_HTH"/>
</dbReference>
<evidence type="ECO:0000259" key="10">
    <source>
        <dbReference type="PROSITE" id="PS50110"/>
    </source>
</evidence>
<evidence type="ECO:0000259" key="9">
    <source>
        <dbReference type="PROSITE" id="PS01124"/>
    </source>
</evidence>
<keyword evidence="2" id="KW-0963">Cytoplasm</keyword>
<keyword evidence="3 8" id="KW-0597">Phosphoprotein</keyword>
<sequence length="533" mass="61626">MKVLITDDEIQIRKGLRLKVEWEKEGFQIVEEASNGQEALDLLKKVEVDVVITDVRMPIMDGIEFVKRVSKEHPNVKVIVLSGYSDFEYVRSTMIEGVIDYLLKPVDPDELVEALKRIRIAAEEEKRKRIESDRMNLLVHNQLEEMREQYLLHLVKEELSELNMAIERLQQLQLEDFANENAQVQFLTVEIRESDCNNPNKLKELWLPFRMMCREIAQGYVGMYSFYDVSYANMIHFIYLVDSNQFIHSSSSLVKDVQRNVKEFMDLETVIGIGKVVTGLPEFKTGYISALLSWSQSQMGSYSQVIDGTVNNEIFEFSAGFEKKLINSIEDANYEAFKSNIYSILGGKNNQSIMSFSFAANRILFLLGSLARKYDIDTIDINKMIWNCQQSIWELNSHSRVMEQLIYLGHSIIEKVYEARCSSNGTAIVENVRRYLEQHYASEISLTTLSEQFHINSTYLSDIFKNYVGQNFSDYLINLRMDNAKSLLKDNQLKIIDVAHLVGFSNSGYFSTVFKKHFGQTPVEFRKSLQLSQ</sequence>
<keyword evidence="5" id="KW-0805">Transcription regulation</keyword>
<comment type="caution">
    <text evidence="11">The sequence shown here is derived from an EMBL/GenBank/DDBJ whole genome shotgun (WGS) entry which is preliminary data.</text>
</comment>
<feature type="domain" description="Response regulatory" evidence="10">
    <location>
        <begin position="2"/>
        <end position="119"/>
    </location>
</feature>
<proteinExistence type="predicted"/>
<evidence type="ECO:0000256" key="7">
    <source>
        <dbReference type="ARBA" id="ARBA00023163"/>
    </source>
</evidence>
<dbReference type="SMART" id="SM00448">
    <property type="entry name" value="REC"/>
    <property type="match status" value="1"/>
</dbReference>
<evidence type="ECO:0000313" key="11">
    <source>
        <dbReference type="EMBL" id="MBO1513495.1"/>
    </source>
</evidence>
<dbReference type="SMART" id="SM00342">
    <property type="entry name" value="HTH_ARAC"/>
    <property type="match status" value="1"/>
</dbReference>
<keyword evidence="12" id="KW-1185">Reference proteome</keyword>
<dbReference type="SUPFAM" id="SSF52172">
    <property type="entry name" value="CheY-like"/>
    <property type="match status" value="1"/>
</dbReference>
<dbReference type="PROSITE" id="PS01124">
    <property type="entry name" value="HTH_ARAC_FAMILY_2"/>
    <property type="match status" value="1"/>
</dbReference>
<keyword evidence="7" id="KW-0804">Transcription</keyword>
<comment type="subcellular location">
    <subcellularLocation>
        <location evidence="1">Cytoplasm</location>
    </subcellularLocation>
</comment>
<organism evidence="11 12">
    <name type="scientific">Metabacillus bambusae</name>
    <dbReference type="NCBI Taxonomy" id="2795218"/>
    <lineage>
        <taxon>Bacteria</taxon>
        <taxon>Bacillati</taxon>
        <taxon>Bacillota</taxon>
        <taxon>Bacilli</taxon>
        <taxon>Bacillales</taxon>
        <taxon>Bacillaceae</taxon>
        <taxon>Metabacillus</taxon>
    </lineage>
</organism>
<dbReference type="Proteomes" id="UP000663981">
    <property type="component" value="Unassembled WGS sequence"/>
</dbReference>
<dbReference type="PROSITE" id="PS00041">
    <property type="entry name" value="HTH_ARAC_FAMILY_1"/>
    <property type="match status" value="1"/>
</dbReference>
<dbReference type="PANTHER" id="PTHR42713">
    <property type="entry name" value="HISTIDINE KINASE-RELATED"/>
    <property type="match status" value="1"/>
</dbReference>
<evidence type="ECO:0000256" key="5">
    <source>
        <dbReference type="ARBA" id="ARBA00023015"/>
    </source>
</evidence>
<evidence type="ECO:0000256" key="1">
    <source>
        <dbReference type="ARBA" id="ARBA00004496"/>
    </source>
</evidence>
<feature type="domain" description="HTH araC/xylS-type" evidence="9">
    <location>
        <begin position="430"/>
        <end position="528"/>
    </location>
</feature>
<keyword evidence="4" id="KW-0902">Two-component regulatory system</keyword>
<dbReference type="Pfam" id="PF12833">
    <property type="entry name" value="HTH_18"/>
    <property type="match status" value="1"/>
</dbReference>
<dbReference type="EMBL" id="JAGDEL010000014">
    <property type="protein sequence ID" value="MBO1513495.1"/>
    <property type="molecule type" value="Genomic_DNA"/>
</dbReference>
<reference evidence="11 12" key="1">
    <citation type="submission" date="2021-03" db="EMBL/GenBank/DDBJ databases">
        <title>Whole genome sequence of Metabacillus bambusae BG109.</title>
        <authorList>
            <person name="Jeong J.W."/>
        </authorList>
    </citation>
    <scope>NUCLEOTIDE SEQUENCE [LARGE SCALE GENOMIC DNA]</scope>
    <source>
        <strain evidence="11 12">BG109</strain>
    </source>
</reference>
<keyword evidence="6" id="KW-0238">DNA-binding</keyword>
<gene>
    <name evidence="11" type="ORF">I7822_17730</name>
</gene>